<protein>
    <submittedName>
        <fullName evidence="2">Transposase IS66 family protein</fullName>
    </submittedName>
</protein>
<name>A0A316A587_9BACT</name>
<dbReference type="Proteomes" id="UP000245880">
    <property type="component" value="Unassembled WGS sequence"/>
</dbReference>
<feature type="domain" description="Transposase IS66 central" evidence="1">
    <location>
        <begin position="11"/>
        <end position="102"/>
    </location>
</feature>
<sequence>MLAVTAAADRFEEALSNDKNRAEIAMKLIQELYHIERQAKEANLDAAQRKAFRIEKALPVYNLLGKWISQNLEKTLPKSAIGKALRYTFERWDQLGNYMLDGLSSRLIGRRSAIIW</sequence>
<accession>A0A316A587</accession>
<evidence type="ECO:0000259" key="1">
    <source>
        <dbReference type="Pfam" id="PF03050"/>
    </source>
</evidence>
<reference evidence="2 3" key="1">
    <citation type="submission" date="2018-03" db="EMBL/GenBank/DDBJ databases">
        <title>Genomic Encyclopedia of Archaeal and Bacterial Type Strains, Phase II (KMG-II): from individual species to whole genera.</title>
        <authorList>
            <person name="Goeker M."/>
        </authorList>
    </citation>
    <scope>NUCLEOTIDE SEQUENCE [LARGE SCALE GENOMIC DNA]</scope>
    <source>
        <strain evidence="2 3">DSM 100346</strain>
    </source>
</reference>
<gene>
    <name evidence="2" type="ORF">CLV98_1302</name>
</gene>
<dbReference type="RefSeq" id="WP_158281320.1">
    <property type="nucleotide sequence ID" value="NZ_QGDT01000030.1"/>
</dbReference>
<dbReference type="AlphaFoldDB" id="A0A316A587"/>
<dbReference type="Pfam" id="PF03050">
    <property type="entry name" value="DDE_Tnp_IS66"/>
    <property type="match status" value="1"/>
</dbReference>
<dbReference type="OrthoDB" id="953817at2"/>
<dbReference type="InterPro" id="IPR052344">
    <property type="entry name" value="Transposase-related"/>
</dbReference>
<evidence type="ECO:0000313" key="3">
    <source>
        <dbReference type="Proteomes" id="UP000245880"/>
    </source>
</evidence>
<keyword evidence="3" id="KW-1185">Reference proteome</keyword>
<evidence type="ECO:0000313" key="2">
    <source>
        <dbReference type="EMBL" id="PWJ52855.1"/>
    </source>
</evidence>
<dbReference type="EMBL" id="QGDT01000030">
    <property type="protein sequence ID" value="PWJ52855.1"/>
    <property type="molecule type" value="Genomic_DNA"/>
</dbReference>
<proteinExistence type="predicted"/>
<dbReference type="InterPro" id="IPR004291">
    <property type="entry name" value="Transposase_IS66_central"/>
</dbReference>
<dbReference type="PANTHER" id="PTHR33678">
    <property type="entry name" value="BLL1576 PROTEIN"/>
    <property type="match status" value="1"/>
</dbReference>
<comment type="caution">
    <text evidence="2">The sequence shown here is derived from an EMBL/GenBank/DDBJ whole genome shotgun (WGS) entry which is preliminary data.</text>
</comment>
<organism evidence="2 3">
    <name type="scientific">Dyadobacter jejuensis</name>
    <dbReference type="NCBI Taxonomy" id="1082580"/>
    <lineage>
        <taxon>Bacteria</taxon>
        <taxon>Pseudomonadati</taxon>
        <taxon>Bacteroidota</taxon>
        <taxon>Cytophagia</taxon>
        <taxon>Cytophagales</taxon>
        <taxon>Spirosomataceae</taxon>
        <taxon>Dyadobacter</taxon>
    </lineage>
</organism>